<dbReference type="PANTHER" id="PTHR33463">
    <property type="entry name" value="NB-ARC DOMAIN-CONTAINING PROTEIN-RELATED"/>
    <property type="match status" value="1"/>
</dbReference>
<keyword evidence="7" id="KW-0520">NAD</keyword>
<evidence type="ECO:0000256" key="3">
    <source>
        <dbReference type="ARBA" id="ARBA00022737"/>
    </source>
</evidence>
<dbReference type="Gene3D" id="3.40.50.10140">
    <property type="entry name" value="Toll/interleukin-1 receptor homology (TIR) domain"/>
    <property type="match status" value="1"/>
</dbReference>
<gene>
    <name evidence="10" type="ORF">CCACVL1_08614</name>
</gene>
<dbReference type="Gramene" id="OMO87989">
    <property type="protein sequence ID" value="OMO87989"/>
    <property type="gene ID" value="CCACVL1_08614"/>
</dbReference>
<protein>
    <recommendedName>
        <fullName evidence="9">TIR domain-containing protein</fullName>
    </recommendedName>
</protein>
<evidence type="ECO:0000256" key="7">
    <source>
        <dbReference type="ARBA" id="ARBA00023027"/>
    </source>
</evidence>
<dbReference type="GO" id="GO:0007165">
    <property type="term" value="P:signal transduction"/>
    <property type="evidence" value="ECO:0007669"/>
    <property type="project" value="InterPro"/>
</dbReference>
<dbReference type="SUPFAM" id="SSF52058">
    <property type="entry name" value="L domain-like"/>
    <property type="match status" value="2"/>
</dbReference>
<keyword evidence="2" id="KW-0433">Leucine-rich repeat</keyword>
<feature type="domain" description="TIR" evidence="9">
    <location>
        <begin position="26"/>
        <end position="193"/>
    </location>
</feature>
<dbReference type="OrthoDB" id="971758at2759"/>
<feature type="region of interest" description="Disordered" evidence="8">
    <location>
        <begin position="1"/>
        <end position="20"/>
    </location>
</feature>
<dbReference type="GO" id="GO:0005524">
    <property type="term" value="F:ATP binding"/>
    <property type="evidence" value="ECO:0007669"/>
    <property type="project" value="UniProtKB-KW"/>
</dbReference>
<keyword evidence="5" id="KW-0611">Plant defense</keyword>
<keyword evidence="11" id="KW-1185">Reference proteome</keyword>
<dbReference type="InterPro" id="IPR035897">
    <property type="entry name" value="Toll_tir_struct_dom_sf"/>
</dbReference>
<dbReference type="PANTHER" id="PTHR33463:SF203">
    <property type="entry name" value="AAA+ ATPASE DOMAIN-CONTAINING PROTEIN"/>
    <property type="match status" value="1"/>
</dbReference>
<evidence type="ECO:0000256" key="4">
    <source>
        <dbReference type="ARBA" id="ARBA00022741"/>
    </source>
</evidence>
<dbReference type="Gene3D" id="1.10.8.430">
    <property type="entry name" value="Helical domain of apoptotic protease-activating factors"/>
    <property type="match status" value="1"/>
</dbReference>
<dbReference type="SMART" id="SM00255">
    <property type="entry name" value="TIR"/>
    <property type="match status" value="1"/>
</dbReference>
<dbReference type="Pfam" id="PF23247">
    <property type="entry name" value="LRR_RPS2"/>
    <property type="match status" value="4"/>
</dbReference>
<dbReference type="InterPro" id="IPR036388">
    <property type="entry name" value="WH-like_DNA-bd_sf"/>
</dbReference>
<dbReference type="SUPFAM" id="SSF52200">
    <property type="entry name" value="Toll/Interleukin receptor TIR domain"/>
    <property type="match status" value="1"/>
</dbReference>
<dbReference type="InterPro" id="IPR003593">
    <property type="entry name" value="AAA+_ATPase"/>
</dbReference>
<dbReference type="GO" id="GO:0043531">
    <property type="term" value="F:ADP binding"/>
    <property type="evidence" value="ECO:0007669"/>
    <property type="project" value="InterPro"/>
</dbReference>
<evidence type="ECO:0000256" key="8">
    <source>
        <dbReference type="SAM" id="MobiDB-lite"/>
    </source>
</evidence>
<sequence length="1648" mass="187365">MKRKFSEFSSSPSSSSSSSAPHQWRFKHQIFLSFCGDTRKTFTDHLFNALINKGIETFRDEESLEKGEELTPALLGAIGESWASIIVFSKGYASSRWCLKELAEIMKKRKERGLGVYPIFYDVDPSDLRNQRNSVEEAFKKHETNKKISKEEMQSWRRGLGDVPEIIGWDNHKKDQHEAKFLERIVENITKLISKEYPAESISLLPSKGIIPSKSAELAGGQIMEALKDDGVNIIGLWGMGGVGKTTLVKEVGRQAKESKLFAEVVIVTVSQNPNIGKLQKEIAESLKLTLNNKTDVGRREQLCAALLQKKESILIILDDLWRELDLMEVGILFDELQHKGCKILLTTRFERVCSDMGSGKVVWLDVLDKDEAWQLFKSCAKLDDDASDNILKMAAEVAKECKGLPIALSSLGNTLKGARLHKWREAIENLRHHTLLDMVGVEEDEKNAYKCLKLSYDFLRLDNTKKCFLLCSLYPEDHSIPIEELVRHVWGLELFKGRNSIQKARDAVYTAVDHLKACSLLLDDDKPWNKNRVKMHDMVRDVALWIGSQKETMMMMNHFVIKSELGAKEWPRSENFEQCTAISFMHCNIKGIPQGLQYPKLEFLSFRNFFFHEKKTMMFSGSSFEGMKSLKVLNLVRIKGSLSQDALQMLTNLRSLYLECCEINTYISFSSLGNLKKLEILSFCDSDIEVLPDEVGELKSLRLLDLSWCERLKRIPPNVIGRLSQLEELYLGLCGFKFDEWVVEGSTDAEVRNASLFEELNKLPRLTILVLEVGDSERVPEDFVFPELQNYTIAIGGYAHEAYPSRPYLKIQKTTSLHAFENLFEEVELLELNSIVNFQSLVDARNYQHVPVTFSNLSVLKIESMNCFKGLCNGQPPRGFLKKLETLEITRCGSVKSVFPPSVTKNLVQLKSVKIVDCDMLKQIFEGIEGGNDHKVLQKLETLEVRGCGNLKSLFPPPVARNLVQLKSVKITTCDVLEQIFDEGMEGDNDRALSKLETLKICGSLKSVFPLGVAKMLVQLKSLNIDGCHKLEQIFEEILEGADEVLQKLESLEIRRCSSLKSLFPQSVAEKLVQLKLLHIEDCDMLEKITEEMEVDDGEILSASTPYLLPNLETLKIGDCAKLECLIDTRKQHLPAINAVSNLEELELTGMTSLKWVFNGDCPKGLLHKLQTLKISKCGSMTSLFPLSFARNLLQLKKLEIEDCDMLERLVLEDDNFIEMLSNNHPHPPCLQELEEVAIRRCCKLEYVFPSSLVGNLNLPRLRYLWLENLFELKEIERDGNDVCLNLPISLKDLHLSGCPKLRPFIVSSTHQMEWISIEGAGSEQLWNNNNPVVAQGRLENSSNMEYAVIGNHVEQMFHLHQSGNNILSNLWWLAVQNLAELRVIWRTSRQLVTLQNLGYITVVGCKSLRYVFSPLLAPSLPKLEYLEINGCEDLEQIVDTSSPSSSLEDHHDLQSLSFPNLERIKIESCNNLKYVFPISIFAHLQRLRSIEISKAWKLEQVFGSGKDDDHQQEKVLQLPQLKWLSLEELPSLISFSSVDYHFLFPSLKVLKVRDCRQMTTTFSIDSQSRVHAKPLQRLDVLLPELQFCDVLPPQVNGTVKPLTWQCHVGQVGLTWHCHTRASQQIEDSAAAQKEMWARGSDIEYSN</sequence>
<dbReference type="STRING" id="210143.A0A1R3IZH0"/>
<dbReference type="InterPro" id="IPR032675">
    <property type="entry name" value="LRR_dom_sf"/>
</dbReference>
<evidence type="ECO:0000256" key="1">
    <source>
        <dbReference type="ARBA" id="ARBA00008894"/>
    </source>
</evidence>
<dbReference type="EMBL" id="AWWV01009122">
    <property type="protein sequence ID" value="OMO87989.1"/>
    <property type="molecule type" value="Genomic_DNA"/>
</dbReference>
<dbReference type="Pfam" id="PF00931">
    <property type="entry name" value="NB-ARC"/>
    <property type="match status" value="1"/>
</dbReference>
<dbReference type="SUPFAM" id="SSF52540">
    <property type="entry name" value="P-loop containing nucleoside triphosphate hydrolases"/>
    <property type="match status" value="1"/>
</dbReference>
<evidence type="ECO:0000259" key="9">
    <source>
        <dbReference type="PROSITE" id="PS50104"/>
    </source>
</evidence>
<dbReference type="InterPro" id="IPR027417">
    <property type="entry name" value="P-loop_NTPase"/>
</dbReference>
<comment type="similarity">
    <text evidence="1">Belongs to the disease resistance NB-LRR family.</text>
</comment>
<evidence type="ECO:0000256" key="6">
    <source>
        <dbReference type="ARBA" id="ARBA00022840"/>
    </source>
</evidence>
<dbReference type="Proteomes" id="UP000188268">
    <property type="component" value="Unassembled WGS sequence"/>
</dbReference>
<keyword evidence="6" id="KW-0067">ATP-binding</keyword>
<dbReference type="Gene3D" id="3.40.50.300">
    <property type="entry name" value="P-loop containing nucleotide triphosphate hydrolases"/>
    <property type="match status" value="1"/>
</dbReference>
<dbReference type="PRINTS" id="PR00364">
    <property type="entry name" value="DISEASERSIST"/>
</dbReference>
<dbReference type="InterPro" id="IPR002182">
    <property type="entry name" value="NB-ARC"/>
</dbReference>
<dbReference type="InterPro" id="IPR000157">
    <property type="entry name" value="TIR_dom"/>
</dbReference>
<reference evidence="10 11" key="1">
    <citation type="submission" date="2013-09" db="EMBL/GenBank/DDBJ databases">
        <title>Corchorus capsularis genome sequencing.</title>
        <authorList>
            <person name="Alam M."/>
            <person name="Haque M.S."/>
            <person name="Islam M.S."/>
            <person name="Emdad E.M."/>
            <person name="Islam M.M."/>
            <person name="Ahmed B."/>
            <person name="Halim A."/>
            <person name="Hossen Q.M.M."/>
            <person name="Hossain M.Z."/>
            <person name="Ahmed R."/>
            <person name="Khan M.M."/>
            <person name="Islam R."/>
            <person name="Rashid M.M."/>
            <person name="Khan S.A."/>
            <person name="Rahman M.S."/>
            <person name="Alam M."/>
        </authorList>
    </citation>
    <scope>NUCLEOTIDE SEQUENCE [LARGE SCALE GENOMIC DNA]</scope>
    <source>
        <strain evidence="11">cv. CVL-1</strain>
        <tissue evidence="10">Whole seedling</tissue>
    </source>
</reference>
<dbReference type="Gene3D" id="1.10.10.10">
    <property type="entry name" value="Winged helix-like DNA-binding domain superfamily/Winged helix DNA-binding domain"/>
    <property type="match status" value="1"/>
</dbReference>
<comment type="caution">
    <text evidence="10">The sequence shown here is derived from an EMBL/GenBank/DDBJ whole genome shotgun (WGS) entry which is preliminary data.</text>
</comment>
<dbReference type="Pfam" id="PF01582">
    <property type="entry name" value="TIR"/>
    <property type="match status" value="1"/>
</dbReference>
<dbReference type="Gene3D" id="3.80.10.10">
    <property type="entry name" value="Ribonuclease Inhibitor"/>
    <property type="match status" value="4"/>
</dbReference>
<dbReference type="FunFam" id="3.40.50.300:FF:001091">
    <property type="entry name" value="Probable disease resistance protein At1g61300"/>
    <property type="match status" value="1"/>
</dbReference>
<dbReference type="InterPro" id="IPR055414">
    <property type="entry name" value="LRR_R13L4/SHOC2-like"/>
</dbReference>
<dbReference type="GO" id="GO:0006952">
    <property type="term" value="P:defense response"/>
    <property type="evidence" value="ECO:0007669"/>
    <property type="project" value="UniProtKB-KW"/>
</dbReference>
<name>A0A1R3IZH0_COCAP</name>
<dbReference type="SUPFAM" id="SSF52047">
    <property type="entry name" value="RNI-like"/>
    <property type="match status" value="1"/>
</dbReference>
<dbReference type="InterPro" id="IPR042197">
    <property type="entry name" value="Apaf_helical"/>
</dbReference>
<proteinExistence type="inferred from homology"/>
<accession>A0A1R3IZH0</accession>
<evidence type="ECO:0000313" key="11">
    <source>
        <dbReference type="Proteomes" id="UP000188268"/>
    </source>
</evidence>
<dbReference type="OMA" id="HIEYCEN"/>
<dbReference type="PROSITE" id="PS50104">
    <property type="entry name" value="TIR"/>
    <property type="match status" value="1"/>
</dbReference>
<dbReference type="InterPro" id="IPR057135">
    <property type="entry name" value="At4g27190-like_LRR"/>
</dbReference>
<evidence type="ECO:0000256" key="2">
    <source>
        <dbReference type="ARBA" id="ARBA00022614"/>
    </source>
</evidence>
<feature type="compositionally biased region" description="Low complexity" evidence="8">
    <location>
        <begin position="9"/>
        <end position="19"/>
    </location>
</feature>
<evidence type="ECO:0000256" key="5">
    <source>
        <dbReference type="ARBA" id="ARBA00022821"/>
    </source>
</evidence>
<dbReference type="FunFam" id="3.40.50.10140:FF:000007">
    <property type="entry name" value="Disease resistance protein (TIR-NBS-LRR class)"/>
    <property type="match status" value="1"/>
</dbReference>
<dbReference type="Pfam" id="PF23598">
    <property type="entry name" value="LRR_14"/>
    <property type="match status" value="1"/>
</dbReference>
<keyword evidence="4" id="KW-0547">Nucleotide-binding</keyword>
<organism evidence="10 11">
    <name type="scientific">Corchorus capsularis</name>
    <name type="common">Jute</name>
    <dbReference type="NCBI Taxonomy" id="210143"/>
    <lineage>
        <taxon>Eukaryota</taxon>
        <taxon>Viridiplantae</taxon>
        <taxon>Streptophyta</taxon>
        <taxon>Embryophyta</taxon>
        <taxon>Tracheophyta</taxon>
        <taxon>Spermatophyta</taxon>
        <taxon>Magnoliopsida</taxon>
        <taxon>eudicotyledons</taxon>
        <taxon>Gunneridae</taxon>
        <taxon>Pentapetalae</taxon>
        <taxon>rosids</taxon>
        <taxon>malvids</taxon>
        <taxon>Malvales</taxon>
        <taxon>Malvaceae</taxon>
        <taxon>Grewioideae</taxon>
        <taxon>Apeibeae</taxon>
        <taxon>Corchorus</taxon>
    </lineage>
</organism>
<dbReference type="InterPro" id="IPR050905">
    <property type="entry name" value="Plant_NBS-LRR"/>
</dbReference>
<keyword evidence="3" id="KW-0677">Repeat</keyword>
<evidence type="ECO:0000313" key="10">
    <source>
        <dbReference type="EMBL" id="OMO87989.1"/>
    </source>
</evidence>
<dbReference type="SMART" id="SM00382">
    <property type="entry name" value="AAA"/>
    <property type="match status" value="1"/>
</dbReference>